<gene>
    <name evidence="1" type="ORF">GNF77_18970</name>
</gene>
<comment type="caution">
    <text evidence="1">The sequence shown here is derived from an EMBL/GenBank/DDBJ whole genome shotgun (WGS) entry which is preliminary data.</text>
</comment>
<dbReference type="Proteomes" id="UP001292368">
    <property type="component" value="Unassembled WGS sequence"/>
</dbReference>
<accession>A0AAW9ILY6</accession>
<protein>
    <submittedName>
        <fullName evidence="1">Radical SAM protein</fullName>
    </submittedName>
</protein>
<proteinExistence type="predicted"/>
<dbReference type="AlphaFoldDB" id="A0AAW9ILY6"/>
<dbReference type="SUPFAM" id="SSF102114">
    <property type="entry name" value="Radical SAM enzymes"/>
    <property type="match status" value="1"/>
</dbReference>
<sequence>MSKKHYIIPIFISHQGCPHQCVFCNQDRIAKVIQEEVTDKDVKDTVDDYLKTIDY</sequence>
<evidence type="ECO:0000313" key="2">
    <source>
        <dbReference type="Proteomes" id="UP001292368"/>
    </source>
</evidence>
<evidence type="ECO:0000313" key="1">
    <source>
        <dbReference type="EMBL" id="MDZ5010935.1"/>
    </source>
</evidence>
<organism evidence="1 2">
    <name type="scientific">Clostridium perfringens</name>
    <dbReference type="NCBI Taxonomy" id="1502"/>
    <lineage>
        <taxon>Bacteria</taxon>
        <taxon>Bacillati</taxon>
        <taxon>Bacillota</taxon>
        <taxon>Clostridia</taxon>
        <taxon>Eubacteriales</taxon>
        <taxon>Clostridiaceae</taxon>
        <taxon>Clostridium</taxon>
    </lineage>
</organism>
<reference evidence="1" key="1">
    <citation type="submission" date="2019-11" db="EMBL/GenBank/DDBJ databases">
        <title>Characterization of Clostridium perfringens isolates from swine manure treated agricultural soils.</title>
        <authorList>
            <person name="Wushke S.T."/>
        </authorList>
    </citation>
    <scope>NUCLEOTIDE SEQUENCE</scope>
    <source>
        <strain evidence="1">V2</strain>
    </source>
</reference>
<dbReference type="InterPro" id="IPR058240">
    <property type="entry name" value="rSAM_sf"/>
</dbReference>
<name>A0AAW9ILY6_CLOPF</name>
<feature type="non-terminal residue" evidence="1">
    <location>
        <position position="55"/>
    </location>
</feature>
<dbReference type="EMBL" id="WNVM01000963">
    <property type="protein sequence ID" value="MDZ5010935.1"/>
    <property type="molecule type" value="Genomic_DNA"/>
</dbReference>